<evidence type="ECO:0000259" key="1">
    <source>
        <dbReference type="SMART" id="SM00848"/>
    </source>
</evidence>
<sequence length="68" mass="8087">MEEMKRRMIWEDNLKFVNIHNLEYSLGLHTYEAGMNHLADMTSEEVTATMTGFRAPEITKKEFHRWIG</sequence>
<feature type="domain" description="Cathepsin propeptide inhibitor" evidence="1">
    <location>
        <begin position="1"/>
        <end position="46"/>
    </location>
</feature>
<evidence type="ECO:0000313" key="2">
    <source>
        <dbReference type="EMBL" id="PIO24590.1"/>
    </source>
</evidence>
<name>A0A2G9R9M2_AQUCT</name>
<organism evidence="2 3">
    <name type="scientific">Aquarana catesbeiana</name>
    <name type="common">American bullfrog</name>
    <name type="synonym">Rana catesbeiana</name>
    <dbReference type="NCBI Taxonomy" id="8400"/>
    <lineage>
        <taxon>Eukaryota</taxon>
        <taxon>Metazoa</taxon>
        <taxon>Chordata</taxon>
        <taxon>Craniata</taxon>
        <taxon>Vertebrata</taxon>
        <taxon>Euteleostomi</taxon>
        <taxon>Amphibia</taxon>
        <taxon>Batrachia</taxon>
        <taxon>Anura</taxon>
        <taxon>Neobatrachia</taxon>
        <taxon>Ranoidea</taxon>
        <taxon>Ranidae</taxon>
        <taxon>Aquarana</taxon>
    </lineage>
</organism>
<dbReference type="AlphaFoldDB" id="A0A2G9R9M2"/>
<proteinExistence type="predicted"/>
<dbReference type="InterPro" id="IPR013201">
    <property type="entry name" value="Prot_inhib_I29"/>
</dbReference>
<accession>A0A2G9R9M2</accession>
<dbReference type="Gene3D" id="1.10.287.2250">
    <property type="match status" value="1"/>
</dbReference>
<dbReference type="SUPFAM" id="SSF54001">
    <property type="entry name" value="Cysteine proteinases"/>
    <property type="match status" value="1"/>
</dbReference>
<protein>
    <recommendedName>
        <fullName evidence="1">Cathepsin propeptide inhibitor domain-containing protein</fullName>
    </recommendedName>
</protein>
<dbReference type="Proteomes" id="UP000228934">
    <property type="component" value="Unassembled WGS sequence"/>
</dbReference>
<dbReference type="Pfam" id="PF08246">
    <property type="entry name" value="Inhibitor_I29"/>
    <property type="match status" value="1"/>
</dbReference>
<dbReference type="InterPro" id="IPR038765">
    <property type="entry name" value="Papain-like_cys_pep_sf"/>
</dbReference>
<dbReference type="SMART" id="SM00848">
    <property type="entry name" value="Inhibitor_I29"/>
    <property type="match status" value="1"/>
</dbReference>
<dbReference type="EMBL" id="KV959216">
    <property type="protein sequence ID" value="PIO24590.1"/>
    <property type="molecule type" value="Genomic_DNA"/>
</dbReference>
<gene>
    <name evidence="2" type="ORF">AB205_0129890</name>
</gene>
<dbReference type="OrthoDB" id="190265at2759"/>
<keyword evidence="3" id="KW-1185">Reference proteome</keyword>
<reference evidence="3" key="1">
    <citation type="journal article" date="2017" name="Nat. Commun.">
        <title>The North American bullfrog draft genome provides insight into hormonal regulation of long noncoding RNA.</title>
        <authorList>
            <person name="Hammond S.A."/>
            <person name="Warren R.L."/>
            <person name="Vandervalk B.P."/>
            <person name="Kucuk E."/>
            <person name="Khan H."/>
            <person name="Gibb E.A."/>
            <person name="Pandoh P."/>
            <person name="Kirk H."/>
            <person name="Zhao Y."/>
            <person name="Jones M."/>
            <person name="Mungall A.J."/>
            <person name="Coope R."/>
            <person name="Pleasance S."/>
            <person name="Moore R.A."/>
            <person name="Holt R.A."/>
            <person name="Round J.M."/>
            <person name="Ohora S."/>
            <person name="Walle B.V."/>
            <person name="Veldhoen N."/>
            <person name="Helbing C.C."/>
            <person name="Birol I."/>
        </authorList>
    </citation>
    <scope>NUCLEOTIDE SEQUENCE [LARGE SCALE GENOMIC DNA]</scope>
</reference>
<evidence type="ECO:0000313" key="3">
    <source>
        <dbReference type="Proteomes" id="UP000228934"/>
    </source>
</evidence>